<dbReference type="GO" id="GO:0005634">
    <property type="term" value="C:nucleus"/>
    <property type="evidence" value="ECO:0007669"/>
    <property type="project" value="UniProtKB-SubCell"/>
</dbReference>
<dbReference type="InterPro" id="IPR044810">
    <property type="entry name" value="WRKY_plant"/>
</dbReference>
<feature type="compositionally biased region" description="Basic and acidic residues" evidence="6">
    <location>
        <begin position="388"/>
        <end position="400"/>
    </location>
</feature>
<keyword evidence="2" id="KW-0805">Transcription regulation</keyword>
<sequence>MAVEERALAGPRTYTSSFVNEELGLRSHFDHLSQNGNEVMLLKSKEKEILMNSKKKDIVTSDNPNTSLHDVNKPCLERILADRVAERSQFNAPWLDKAHVKSSSISDVLSPPLMILPGLSPTLWLDSPAFLSTSQEQVPTSIEDFSVQNQQVSYSAYASDRKDALVRRSSNSFISNEQSPFTENQPGQESDLQSDSSEAPPEDGYNWGKDKYNWRKYGEKQVKNSENPRRYYKCTHPNCTATKKVECTAEGCITKIIYRGVHKHSVPHPSRHTGVRSDWQFSDGHVNCSDYHGSKSSFDCQVDGQEATSSSARIATQYQNSSDLVGDESKLKRRIVETCATELKSTPRVMRKPKIVVQTISEVDVLDDGYRWRKYGQKVVKGNPNPRHNHDVPAAKNSRDWNHETSRMAANFLEALRLDPAYSLQNRMHFNASKSIDAFGRPETGISFFGEQGLANLRMARLDPIAPVKNINMPPQVHPVQGQWLPNEAGFLTLQVDQGEEHILEQPGYF</sequence>
<dbReference type="GO" id="GO:0043565">
    <property type="term" value="F:sequence-specific DNA binding"/>
    <property type="evidence" value="ECO:0007669"/>
    <property type="project" value="InterPro"/>
</dbReference>
<evidence type="ECO:0000256" key="3">
    <source>
        <dbReference type="ARBA" id="ARBA00023125"/>
    </source>
</evidence>
<feature type="domain" description="WRKY" evidence="7">
    <location>
        <begin position="361"/>
        <end position="387"/>
    </location>
</feature>
<dbReference type="AlphaFoldDB" id="A0A9D5DBJ7"/>
<dbReference type="InterPro" id="IPR003657">
    <property type="entry name" value="WRKY_dom"/>
</dbReference>
<comment type="subcellular location">
    <subcellularLocation>
        <location evidence="1">Nucleus</location>
    </subcellularLocation>
</comment>
<dbReference type="SMART" id="SM00774">
    <property type="entry name" value="WRKY"/>
    <property type="match status" value="2"/>
</dbReference>
<protein>
    <recommendedName>
        <fullName evidence="7">WRKY domain-containing protein</fullName>
    </recommendedName>
</protein>
<evidence type="ECO:0000256" key="5">
    <source>
        <dbReference type="ARBA" id="ARBA00023242"/>
    </source>
</evidence>
<evidence type="ECO:0000256" key="2">
    <source>
        <dbReference type="ARBA" id="ARBA00023015"/>
    </source>
</evidence>
<evidence type="ECO:0000256" key="4">
    <source>
        <dbReference type="ARBA" id="ARBA00023163"/>
    </source>
</evidence>
<feature type="region of interest" description="Disordered" evidence="6">
    <location>
        <begin position="379"/>
        <end position="400"/>
    </location>
</feature>
<keyword evidence="5" id="KW-0539">Nucleus</keyword>
<reference evidence="8" key="2">
    <citation type="journal article" date="2022" name="Hortic Res">
        <title>The genome of Dioscorea zingiberensis sheds light on the biosynthesis, origin and evolution of the medicinally important diosgenin saponins.</title>
        <authorList>
            <person name="Li Y."/>
            <person name="Tan C."/>
            <person name="Li Z."/>
            <person name="Guo J."/>
            <person name="Li S."/>
            <person name="Chen X."/>
            <person name="Wang C."/>
            <person name="Dai X."/>
            <person name="Yang H."/>
            <person name="Song W."/>
            <person name="Hou L."/>
            <person name="Xu J."/>
            <person name="Tong Z."/>
            <person name="Xu A."/>
            <person name="Yuan X."/>
            <person name="Wang W."/>
            <person name="Yang Q."/>
            <person name="Chen L."/>
            <person name="Sun Z."/>
            <person name="Wang K."/>
            <person name="Pan B."/>
            <person name="Chen J."/>
            <person name="Bao Y."/>
            <person name="Liu F."/>
            <person name="Qi X."/>
            <person name="Gang D.R."/>
            <person name="Wen J."/>
            <person name="Li J."/>
        </authorList>
    </citation>
    <scope>NUCLEOTIDE SEQUENCE</scope>
    <source>
        <strain evidence="8">Dzin_1.0</strain>
    </source>
</reference>
<evidence type="ECO:0000259" key="7">
    <source>
        <dbReference type="PROSITE" id="PS50811"/>
    </source>
</evidence>
<evidence type="ECO:0000313" key="8">
    <source>
        <dbReference type="EMBL" id="KAJ0988164.1"/>
    </source>
</evidence>
<dbReference type="OrthoDB" id="2021103at2759"/>
<dbReference type="Proteomes" id="UP001085076">
    <property type="component" value="Miscellaneous, Linkage group lg01"/>
</dbReference>
<organism evidence="8 9">
    <name type="scientific">Dioscorea zingiberensis</name>
    <dbReference type="NCBI Taxonomy" id="325984"/>
    <lineage>
        <taxon>Eukaryota</taxon>
        <taxon>Viridiplantae</taxon>
        <taxon>Streptophyta</taxon>
        <taxon>Embryophyta</taxon>
        <taxon>Tracheophyta</taxon>
        <taxon>Spermatophyta</taxon>
        <taxon>Magnoliopsida</taxon>
        <taxon>Liliopsida</taxon>
        <taxon>Dioscoreales</taxon>
        <taxon>Dioscoreaceae</taxon>
        <taxon>Dioscorea</taxon>
    </lineage>
</organism>
<dbReference type="PANTHER" id="PTHR31221">
    <property type="entry name" value="WRKY TRANSCRIPTION FACTOR PROTEIN 1-RELATED"/>
    <property type="match status" value="1"/>
</dbReference>
<keyword evidence="4" id="KW-0804">Transcription</keyword>
<name>A0A9D5DBJ7_9LILI</name>
<dbReference type="PANTHER" id="PTHR31221:SF193">
    <property type="entry name" value="WRKY TRANSCRIPTION FACTOR PROTEIN 1-RELATED"/>
    <property type="match status" value="1"/>
</dbReference>
<dbReference type="EMBL" id="JAGGNH010000001">
    <property type="protein sequence ID" value="KAJ0988164.1"/>
    <property type="molecule type" value="Genomic_DNA"/>
</dbReference>
<evidence type="ECO:0000313" key="9">
    <source>
        <dbReference type="Proteomes" id="UP001085076"/>
    </source>
</evidence>
<dbReference type="GO" id="GO:0003700">
    <property type="term" value="F:DNA-binding transcription factor activity"/>
    <property type="evidence" value="ECO:0007669"/>
    <property type="project" value="InterPro"/>
</dbReference>
<evidence type="ECO:0000256" key="1">
    <source>
        <dbReference type="ARBA" id="ARBA00004123"/>
    </source>
</evidence>
<comment type="caution">
    <text evidence="8">The sequence shown here is derived from an EMBL/GenBank/DDBJ whole genome shotgun (WGS) entry which is preliminary data.</text>
</comment>
<dbReference type="Pfam" id="PF03106">
    <property type="entry name" value="WRKY"/>
    <property type="match status" value="2"/>
</dbReference>
<evidence type="ECO:0000256" key="6">
    <source>
        <dbReference type="SAM" id="MobiDB-lite"/>
    </source>
</evidence>
<dbReference type="InterPro" id="IPR036576">
    <property type="entry name" value="WRKY_dom_sf"/>
</dbReference>
<gene>
    <name evidence="8" type="ORF">J5N97_006520</name>
</gene>
<feature type="region of interest" description="Disordered" evidence="6">
    <location>
        <begin position="173"/>
        <end position="210"/>
    </location>
</feature>
<keyword evidence="9" id="KW-1185">Reference proteome</keyword>
<accession>A0A9D5DBJ7</accession>
<feature type="domain" description="WRKY" evidence="7">
    <location>
        <begin position="210"/>
        <end position="267"/>
    </location>
</feature>
<dbReference type="PROSITE" id="PS50811">
    <property type="entry name" value="WRKY"/>
    <property type="match status" value="2"/>
</dbReference>
<feature type="compositionally biased region" description="Polar residues" evidence="6">
    <location>
        <begin position="173"/>
        <end position="197"/>
    </location>
</feature>
<dbReference type="SUPFAM" id="SSF118290">
    <property type="entry name" value="WRKY DNA-binding domain"/>
    <property type="match status" value="2"/>
</dbReference>
<dbReference type="Gene3D" id="2.20.25.80">
    <property type="entry name" value="WRKY domain"/>
    <property type="match status" value="2"/>
</dbReference>
<keyword evidence="3" id="KW-0238">DNA-binding</keyword>
<reference evidence="8" key="1">
    <citation type="submission" date="2021-03" db="EMBL/GenBank/DDBJ databases">
        <authorList>
            <person name="Li Z."/>
            <person name="Yang C."/>
        </authorList>
    </citation>
    <scope>NUCLEOTIDE SEQUENCE</scope>
    <source>
        <strain evidence="8">Dzin_1.0</strain>
        <tissue evidence="8">Leaf</tissue>
    </source>
</reference>
<proteinExistence type="predicted"/>